<sequence>MLSNTNTDIDTDPMIPSQFPSTVPPMTPTPRPPATIKSELQSSILYTHPLKAPHQRPPTIATTPPVRDNSHSGSTSTSRTSSSTTTTASSHSSALSHPSEPPTGLHSLGSKISATVAAHPVLATFVLAQVLFSGIPVCLFVGGVVASAALAAGVFTCFALLVLGPVVVVTTLVAVGVWGSGWVVYKVGGWAVRRVLVAEVNDEVEGIAEGGRMGMWHGDGGVGR</sequence>
<feature type="transmembrane region" description="Helical" evidence="2">
    <location>
        <begin position="167"/>
        <end position="185"/>
    </location>
</feature>
<feature type="region of interest" description="Disordered" evidence="1">
    <location>
        <begin position="1"/>
        <end position="35"/>
    </location>
</feature>
<dbReference type="AlphaFoldDB" id="A0A395H2J4"/>
<accession>A0A395H2J4</accession>
<evidence type="ECO:0000313" key="3">
    <source>
        <dbReference type="EMBL" id="RAL02107.1"/>
    </source>
</evidence>
<evidence type="ECO:0000256" key="1">
    <source>
        <dbReference type="SAM" id="MobiDB-lite"/>
    </source>
</evidence>
<feature type="transmembrane region" description="Helical" evidence="2">
    <location>
        <begin position="139"/>
        <end position="161"/>
    </location>
</feature>
<protein>
    <submittedName>
        <fullName evidence="3">Uncharacterized protein</fullName>
    </submittedName>
</protein>
<dbReference type="VEuPathDB" id="FungiDB:BO80DRAFT_433837"/>
<dbReference type="OrthoDB" id="4511136at2759"/>
<feature type="region of interest" description="Disordered" evidence="1">
    <location>
        <begin position="49"/>
        <end position="106"/>
    </location>
</feature>
<evidence type="ECO:0000313" key="4">
    <source>
        <dbReference type="Proteomes" id="UP000249402"/>
    </source>
</evidence>
<name>A0A395H2J4_9EURO</name>
<dbReference type="Proteomes" id="UP000249402">
    <property type="component" value="Unassembled WGS sequence"/>
</dbReference>
<dbReference type="RefSeq" id="XP_025576434.1">
    <property type="nucleotide sequence ID" value="XM_025720843.1"/>
</dbReference>
<dbReference type="Pfam" id="PF16015">
    <property type="entry name" value="Promethin"/>
    <property type="match status" value="1"/>
</dbReference>
<feature type="compositionally biased region" description="Low complexity" evidence="1">
    <location>
        <begin position="71"/>
        <end position="98"/>
    </location>
</feature>
<keyword evidence="4" id="KW-1185">Reference proteome</keyword>
<keyword evidence="2" id="KW-0812">Transmembrane</keyword>
<feature type="compositionally biased region" description="Pro residues" evidence="1">
    <location>
        <begin position="22"/>
        <end position="33"/>
    </location>
</feature>
<evidence type="ECO:0000256" key="2">
    <source>
        <dbReference type="SAM" id="Phobius"/>
    </source>
</evidence>
<proteinExistence type="predicted"/>
<keyword evidence="2" id="KW-1133">Transmembrane helix</keyword>
<gene>
    <name evidence="3" type="ORF">BO80DRAFT_433837</name>
</gene>
<organism evidence="3 4">
    <name type="scientific">Aspergillus ibericus CBS 121593</name>
    <dbReference type="NCBI Taxonomy" id="1448316"/>
    <lineage>
        <taxon>Eukaryota</taxon>
        <taxon>Fungi</taxon>
        <taxon>Dikarya</taxon>
        <taxon>Ascomycota</taxon>
        <taxon>Pezizomycotina</taxon>
        <taxon>Eurotiomycetes</taxon>
        <taxon>Eurotiomycetidae</taxon>
        <taxon>Eurotiales</taxon>
        <taxon>Aspergillaceae</taxon>
        <taxon>Aspergillus</taxon>
        <taxon>Aspergillus subgen. Circumdati</taxon>
    </lineage>
</organism>
<dbReference type="EMBL" id="KZ824432">
    <property type="protein sequence ID" value="RAL02107.1"/>
    <property type="molecule type" value="Genomic_DNA"/>
</dbReference>
<keyword evidence="2" id="KW-0472">Membrane</keyword>
<dbReference type="GeneID" id="37225708"/>
<reference evidence="3 4" key="1">
    <citation type="submission" date="2018-02" db="EMBL/GenBank/DDBJ databases">
        <title>The genomes of Aspergillus section Nigri reveals drivers in fungal speciation.</title>
        <authorList>
            <consortium name="DOE Joint Genome Institute"/>
            <person name="Vesth T.C."/>
            <person name="Nybo J."/>
            <person name="Theobald S."/>
            <person name="Brandl J."/>
            <person name="Frisvad J.C."/>
            <person name="Nielsen K.F."/>
            <person name="Lyhne E.K."/>
            <person name="Kogle M.E."/>
            <person name="Kuo A."/>
            <person name="Riley R."/>
            <person name="Clum A."/>
            <person name="Nolan M."/>
            <person name="Lipzen A."/>
            <person name="Salamov A."/>
            <person name="Henrissat B."/>
            <person name="Wiebenga A."/>
            <person name="De vries R.P."/>
            <person name="Grigoriev I.V."/>
            <person name="Mortensen U.H."/>
            <person name="Andersen M.R."/>
            <person name="Baker S.E."/>
        </authorList>
    </citation>
    <scope>NUCLEOTIDE SEQUENCE [LARGE SCALE GENOMIC DNA]</scope>
    <source>
        <strain evidence="3 4">CBS 121593</strain>
    </source>
</reference>